<dbReference type="PANTHER" id="PTHR44846">
    <property type="entry name" value="MANNOSYL-D-GLYCERATE TRANSPORT/METABOLISM SYSTEM REPRESSOR MNGR-RELATED"/>
    <property type="match status" value="1"/>
</dbReference>
<dbReference type="RefSeq" id="WP_198161925.1">
    <property type="nucleotide sequence ID" value="NZ_QNRE01000001.1"/>
</dbReference>
<dbReference type="SMART" id="SM00345">
    <property type="entry name" value="HTH_GNTR"/>
    <property type="match status" value="1"/>
</dbReference>
<dbReference type="PROSITE" id="PS50949">
    <property type="entry name" value="HTH_GNTR"/>
    <property type="match status" value="1"/>
</dbReference>
<evidence type="ECO:0000259" key="5">
    <source>
        <dbReference type="PROSITE" id="PS50949"/>
    </source>
</evidence>
<keyword evidence="7" id="KW-1185">Reference proteome</keyword>
<dbReference type="SMART" id="SM00866">
    <property type="entry name" value="UTRA"/>
    <property type="match status" value="1"/>
</dbReference>
<dbReference type="InterPro" id="IPR036388">
    <property type="entry name" value="WH-like_DNA-bd_sf"/>
</dbReference>
<dbReference type="EMBL" id="QNRE01000001">
    <property type="protein sequence ID" value="RBO97082.1"/>
    <property type="molecule type" value="Genomic_DNA"/>
</dbReference>
<dbReference type="CDD" id="cd07377">
    <property type="entry name" value="WHTH_GntR"/>
    <property type="match status" value="1"/>
</dbReference>
<dbReference type="STRING" id="1210090.GCA_001613185_06714"/>
<dbReference type="GO" id="GO:0045892">
    <property type="term" value="P:negative regulation of DNA-templated transcription"/>
    <property type="evidence" value="ECO:0007669"/>
    <property type="project" value="TreeGrafter"/>
</dbReference>
<evidence type="ECO:0000313" key="7">
    <source>
        <dbReference type="Proteomes" id="UP000252586"/>
    </source>
</evidence>
<dbReference type="GO" id="GO:0003677">
    <property type="term" value="F:DNA binding"/>
    <property type="evidence" value="ECO:0007669"/>
    <property type="project" value="UniProtKB-KW"/>
</dbReference>
<keyword evidence="2" id="KW-0238">DNA-binding</keyword>
<dbReference type="GO" id="GO:0003700">
    <property type="term" value="F:DNA-binding transcription factor activity"/>
    <property type="evidence" value="ECO:0007669"/>
    <property type="project" value="InterPro"/>
</dbReference>
<dbReference type="InterPro" id="IPR011663">
    <property type="entry name" value="UTRA"/>
</dbReference>
<gene>
    <name evidence="6" type="ORF">DFR74_1011102</name>
</gene>
<evidence type="ECO:0000256" key="2">
    <source>
        <dbReference type="ARBA" id="ARBA00023125"/>
    </source>
</evidence>
<dbReference type="PANTHER" id="PTHR44846:SF17">
    <property type="entry name" value="GNTR-FAMILY TRANSCRIPTIONAL REGULATOR"/>
    <property type="match status" value="1"/>
</dbReference>
<organism evidence="6 7">
    <name type="scientific">Nocardia puris</name>
    <dbReference type="NCBI Taxonomy" id="208602"/>
    <lineage>
        <taxon>Bacteria</taxon>
        <taxon>Bacillati</taxon>
        <taxon>Actinomycetota</taxon>
        <taxon>Actinomycetes</taxon>
        <taxon>Mycobacteriales</taxon>
        <taxon>Nocardiaceae</taxon>
        <taxon>Nocardia</taxon>
    </lineage>
</organism>
<name>A0A366E440_9NOCA</name>
<evidence type="ECO:0000256" key="1">
    <source>
        <dbReference type="ARBA" id="ARBA00023015"/>
    </source>
</evidence>
<dbReference type="SUPFAM" id="SSF64288">
    <property type="entry name" value="Chorismate lyase-like"/>
    <property type="match status" value="1"/>
</dbReference>
<feature type="region of interest" description="Disordered" evidence="4">
    <location>
        <begin position="89"/>
        <end position="120"/>
    </location>
</feature>
<dbReference type="InterPro" id="IPR000524">
    <property type="entry name" value="Tscrpt_reg_HTH_GntR"/>
</dbReference>
<proteinExistence type="predicted"/>
<evidence type="ECO:0000256" key="3">
    <source>
        <dbReference type="ARBA" id="ARBA00023163"/>
    </source>
</evidence>
<feature type="compositionally biased region" description="Basic and acidic residues" evidence="4">
    <location>
        <begin position="92"/>
        <end position="120"/>
    </location>
</feature>
<reference evidence="6 7" key="1">
    <citation type="submission" date="2018-06" db="EMBL/GenBank/DDBJ databases">
        <title>Genomic Encyclopedia of Type Strains, Phase IV (KMG-IV): sequencing the most valuable type-strain genomes for metagenomic binning, comparative biology and taxonomic classification.</title>
        <authorList>
            <person name="Goeker M."/>
        </authorList>
    </citation>
    <scope>NUCLEOTIDE SEQUENCE [LARGE SCALE GENOMIC DNA]</scope>
    <source>
        <strain evidence="6 7">DSM 44599</strain>
    </source>
</reference>
<dbReference type="Gene3D" id="3.40.1410.10">
    <property type="entry name" value="Chorismate lyase-like"/>
    <property type="match status" value="1"/>
</dbReference>
<comment type="caution">
    <text evidence="6">The sequence shown here is derived from an EMBL/GenBank/DDBJ whole genome shotgun (WGS) entry which is preliminary data.</text>
</comment>
<dbReference type="InterPro" id="IPR050679">
    <property type="entry name" value="Bact_HTH_transcr_reg"/>
</dbReference>
<dbReference type="InterPro" id="IPR036390">
    <property type="entry name" value="WH_DNA-bd_sf"/>
</dbReference>
<evidence type="ECO:0000256" key="4">
    <source>
        <dbReference type="SAM" id="MobiDB-lite"/>
    </source>
</evidence>
<dbReference type="InterPro" id="IPR028978">
    <property type="entry name" value="Chorismate_lyase_/UTRA_dom_sf"/>
</dbReference>
<protein>
    <submittedName>
        <fullName evidence="6">GntR family transcriptional regulator</fullName>
    </submittedName>
</protein>
<dbReference type="Gene3D" id="1.10.10.10">
    <property type="entry name" value="Winged helix-like DNA-binding domain superfamily/Winged helix DNA-binding domain"/>
    <property type="match status" value="1"/>
</dbReference>
<keyword evidence="3" id="KW-0804">Transcription</keyword>
<sequence length="274" mass="31190">MNESSAERRDRMPAKYELISDDIRRQIADGELRPGDRLPGETALIERYKVSVPTLRQALSTLRAQGLIESKHGIGTFVRSPRLKVIRRNERHQREKSLVHAPEEERRRNGSAETDTGRRTDEFSFSAQYETIPAPEPVATALGVPIGTDLLRRTYRSRFTSEDVPLAFGNSYLVLDLVKKNPDLLDPHLEPWPGGTMHQLSTLGIEVDRVVEDITTRLPSPDEMRELGLIPGTAVFVVHKSMIDTNDRVVEFSDFVLPGDRHRLIYTTQLERWT</sequence>
<keyword evidence="1" id="KW-0805">Transcription regulation</keyword>
<dbReference type="SUPFAM" id="SSF46785">
    <property type="entry name" value="Winged helix' DNA-binding domain"/>
    <property type="match status" value="1"/>
</dbReference>
<dbReference type="Pfam" id="PF00392">
    <property type="entry name" value="GntR"/>
    <property type="match status" value="1"/>
</dbReference>
<dbReference type="AlphaFoldDB" id="A0A366E440"/>
<evidence type="ECO:0000313" key="6">
    <source>
        <dbReference type="EMBL" id="RBO97082.1"/>
    </source>
</evidence>
<dbReference type="Pfam" id="PF07702">
    <property type="entry name" value="UTRA"/>
    <property type="match status" value="1"/>
</dbReference>
<feature type="domain" description="HTH gntR-type" evidence="5">
    <location>
        <begin position="13"/>
        <end position="81"/>
    </location>
</feature>
<dbReference type="Proteomes" id="UP000252586">
    <property type="component" value="Unassembled WGS sequence"/>
</dbReference>
<accession>A0A366E440</accession>